<feature type="region of interest" description="Disordered" evidence="1">
    <location>
        <begin position="232"/>
        <end position="255"/>
    </location>
</feature>
<dbReference type="Pfam" id="PF00881">
    <property type="entry name" value="Nitroreductase"/>
    <property type="match status" value="1"/>
</dbReference>
<dbReference type="Gene3D" id="3.40.109.10">
    <property type="entry name" value="NADH Oxidase"/>
    <property type="match status" value="1"/>
</dbReference>
<gene>
    <name evidence="3" type="ordered locus">SCATT_p17410</name>
</gene>
<dbReference type="AlphaFoldDB" id="G8XI28"/>
<proteinExistence type="predicted"/>
<geneLocation type="plasmid" evidence="3 4">
    <name>pSCATT</name>
</geneLocation>
<evidence type="ECO:0000313" key="4">
    <source>
        <dbReference type="Proteomes" id="UP000007842"/>
    </source>
</evidence>
<name>G8XI28_STREN</name>
<dbReference type="InterPro" id="IPR000415">
    <property type="entry name" value="Nitroreductase-like"/>
</dbReference>
<accession>G8XI28</accession>
<dbReference type="SUPFAM" id="SSF55469">
    <property type="entry name" value="FMN-dependent nitroreductase-like"/>
    <property type="match status" value="1"/>
</dbReference>
<feature type="region of interest" description="Disordered" evidence="1">
    <location>
        <begin position="26"/>
        <end position="58"/>
    </location>
</feature>
<organism evidence="3 4">
    <name type="scientific">Streptantibioticus cattleyicolor (strain ATCC 35852 / DSM 46488 / JCM 4925 / NBRC 14057 / NRRL 8057)</name>
    <name type="common">Streptomyces cattleya</name>
    <dbReference type="NCBI Taxonomy" id="1003195"/>
    <lineage>
        <taxon>Bacteria</taxon>
        <taxon>Bacillati</taxon>
        <taxon>Actinomycetota</taxon>
        <taxon>Actinomycetes</taxon>
        <taxon>Kitasatosporales</taxon>
        <taxon>Streptomycetaceae</taxon>
        <taxon>Streptantibioticus</taxon>
    </lineage>
</organism>
<protein>
    <recommendedName>
        <fullName evidence="2">Nitroreductase domain-containing protein</fullName>
    </recommendedName>
</protein>
<reference evidence="4" key="1">
    <citation type="submission" date="2011-12" db="EMBL/GenBank/DDBJ databases">
        <title>Complete genome sequence of Streptomyces cattleya strain DSM 46488.</title>
        <authorList>
            <person name="Ou H.-Y."/>
            <person name="Li P."/>
            <person name="Zhao C."/>
            <person name="O'Hagan D."/>
            <person name="Deng Z."/>
        </authorList>
    </citation>
    <scope>NUCLEOTIDE SEQUENCE [LARGE SCALE GENOMIC DNA]</scope>
    <source>
        <strain evidence="4">ATCC 35852 / DSM 46488 / JCM 4925 / NBRC 14057 / NRRL 8057</strain>
        <plasmid evidence="4">Plasmid pSCATT</plasmid>
    </source>
</reference>
<dbReference type="InterPro" id="IPR029479">
    <property type="entry name" value="Nitroreductase"/>
</dbReference>
<dbReference type="HOGENOM" id="CLU_1089535_0_0_11"/>
<dbReference type="GO" id="GO:0016491">
    <property type="term" value="F:oxidoreductase activity"/>
    <property type="evidence" value="ECO:0007669"/>
    <property type="project" value="InterPro"/>
</dbReference>
<keyword evidence="3" id="KW-0614">Plasmid</keyword>
<dbReference type="PATRIC" id="fig|1003195.29.peg.7537"/>
<evidence type="ECO:0000313" key="3">
    <source>
        <dbReference type="EMBL" id="AEW99934.1"/>
    </source>
</evidence>
<dbReference type="RefSeq" id="WP_014627183.1">
    <property type="nucleotide sequence ID" value="NC_016113.1"/>
</dbReference>
<dbReference type="Proteomes" id="UP000007842">
    <property type="component" value="Plasmid pSCATT"/>
</dbReference>
<dbReference type="EMBL" id="CP003229">
    <property type="protein sequence ID" value="AEW99934.1"/>
    <property type="molecule type" value="Genomic_DNA"/>
</dbReference>
<evidence type="ECO:0000259" key="2">
    <source>
        <dbReference type="Pfam" id="PF00881"/>
    </source>
</evidence>
<feature type="domain" description="Nitroreductase" evidence="2">
    <location>
        <begin position="66"/>
        <end position="237"/>
    </location>
</feature>
<dbReference type="KEGG" id="scy:SCATT_p17410"/>
<keyword evidence="4" id="KW-1185">Reference proteome</keyword>
<sequence length="255" mass="25996">MADTFPLPATPQQLADGLLRAYAAGQPGAGGTVPPRLRPGLPAGTAPRHRLPPPAPPLRSLHAVLDERRTVRDFAATPLPDAVLAAVLAAAREHDARTAPGETRAGNGLAPLVVARRVAGLTPAVYGTGPDPACLYRYGPLTSPAWHCLFADPQIAGAPVLVVMAGSVAAACIRHGARGHLRLLRRAGSAVHAGWLAALQRGYGGVILGATLPSPELSATARLDPVSRRPLAALALGTPGPDPLPHPAAPSSAGR</sequence>
<evidence type="ECO:0000256" key="1">
    <source>
        <dbReference type="SAM" id="MobiDB-lite"/>
    </source>
</evidence>